<evidence type="ECO:0000313" key="4">
    <source>
        <dbReference type="Proteomes" id="UP001488838"/>
    </source>
</evidence>
<feature type="region of interest" description="Disordered" evidence="1">
    <location>
        <begin position="144"/>
        <end position="164"/>
    </location>
</feature>
<dbReference type="PANTHER" id="PTHR12552">
    <property type="entry name" value="OLIGOPHRENIN 1"/>
    <property type="match status" value="1"/>
</dbReference>
<dbReference type="InterPro" id="IPR047234">
    <property type="entry name" value="GRAF_fam"/>
</dbReference>
<dbReference type="InterPro" id="IPR027267">
    <property type="entry name" value="AH/BAR_dom_sf"/>
</dbReference>
<feature type="compositionally biased region" description="Basic and acidic residues" evidence="1">
    <location>
        <begin position="31"/>
        <end position="47"/>
    </location>
</feature>
<dbReference type="InterPro" id="IPR004148">
    <property type="entry name" value="BAR_dom"/>
</dbReference>
<dbReference type="GO" id="GO:0005096">
    <property type="term" value="F:GTPase activator activity"/>
    <property type="evidence" value="ECO:0007669"/>
    <property type="project" value="InterPro"/>
</dbReference>
<protein>
    <recommendedName>
        <fullName evidence="2">BAR domain-containing protein</fullName>
    </recommendedName>
</protein>
<dbReference type="SUPFAM" id="SSF103657">
    <property type="entry name" value="BAR/IMD domain-like"/>
    <property type="match status" value="1"/>
</dbReference>
<dbReference type="GO" id="GO:0015629">
    <property type="term" value="C:actin cytoskeleton"/>
    <property type="evidence" value="ECO:0007669"/>
    <property type="project" value="TreeGrafter"/>
</dbReference>
<comment type="caution">
    <text evidence="3">The sequence shown here is derived from an EMBL/GenBank/DDBJ whole genome shotgun (WGS) entry which is preliminary data.</text>
</comment>
<dbReference type="GO" id="GO:0051966">
    <property type="term" value="P:regulation of synaptic transmission, glutamatergic"/>
    <property type="evidence" value="ECO:0007669"/>
    <property type="project" value="TreeGrafter"/>
</dbReference>
<dbReference type="GO" id="GO:1901799">
    <property type="term" value="P:negative regulation of proteasomal protein catabolic process"/>
    <property type="evidence" value="ECO:0007669"/>
    <property type="project" value="TreeGrafter"/>
</dbReference>
<sequence length="285" mass="30677">AHVLKLCPTVTRLGGDYDTEEVGSSRNDYSIPRRERYEEERTPKPPEEGTEDQEDELGKLCSHPRGPERYTCPSRIAVPGADVGKHLWESGHPGGFALPSCGRQAPKTPRKTAEGSPCCRSVSGLGLGQREAVALALRRGRGGAVRRSGSQGRKPWLVGLGAQRGGPRTRALPASTLGCPGLSAVLRGGADQGACCSLGCTLPASEGPPPDYALLLHTSGRSQEFHWNSPSATVTMGHPPLEFSDCYLDSPDFRERLKCYEQELERTNKFIKDVIKDGSALISAM</sequence>
<organism evidence="3 4">
    <name type="scientific">Myodes glareolus</name>
    <name type="common">Bank vole</name>
    <name type="synonym">Clethrionomys glareolus</name>
    <dbReference type="NCBI Taxonomy" id="447135"/>
    <lineage>
        <taxon>Eukaryota</taxon>
        <taxon>Metazoa</taxon>
        <taxon>Chordata</taxon>
        <taxon>Craniata</taxon>
        <taxon>Vertebrata</taxon>
        <taxon>Euteleostomi</taxon>
        <taxon>Mammalia</taxon>
        <taxon>Eutheria</taxon>
        <taxon>Euarchontoglires</taxon>
        <taxon>Glires</taxon>
        <taxon>Rodentia</taxon>
        <taxon>Myomorpha</taxon>
        <taxon>Muroidea</taxon>
        <taxon>Cricetidae</taxon>
        <taxon>Arvicolinae</taxon>
        <taxon>Myodes</taxon>
    </lineage>
</organism>
<feature type="non-terminal residue" evidence="3">
    <location>
        <position position="285"/>
    </location>
</feature>
<dbReference type="Gene3D" id="1.20.1270.60">
    <property type="entry name" value="Arfaptin homology (AH) domain/BAR domain"/>
    <property type="match status" value="1"/>
</dbReference>
<name>A0AAW0H655_MYOGA</name>
<evidence type="ECO:0000256" key="1">
    <source>
        <dbReference type="SAM" id="MobiDB-lite"/>
    </source>
</evidence>
<dbReference type="GO" id="GO:0030100">
    <property type="term" value="P:regulation of endocytosis"/>
    <property type="evidence" value="ECO:0007669"/>
    <property type="project" value="TreeGrafter"/>
</dbReference>
<evidence type="ECO:0000313" key="3">
    <source>
        <dbReference type="EMBL" id="KAK7798138.1"/>
    </source>
</evidence>
<feature type="domain" description="BAR" evidence="2">
    <location>
        <begin position="241"/>
        <end position="284"/>
    </location>
</feature>
<dbReference type="Pfam" id="PF16746">
    <property type="entry name" value="BAR_3"/>
    <property type="match status" value="1"/>
</dbReference>
<dbReference type="Proteomes" id="UP001488838">
    <property type="component" value="Unassembled WGS sequence"/>
</dbReference>
<dbReference type="GO" id="GO:0043197">
    <property type="term" value="C:dendritic spine"/>
    <property type="evidence" value="ECO:0007669"/>
    <property type="project" value="TreeGrafter"/>
</dbReference>
<reference evidence="3 4" key="1">
    <citation type="journal article" date="2023" name="bioRxiv">
        <title>Conserved and derived expression patterns and positive selection on dental genes reveal complex evolutionary context of ever-growing rodent molars.</title>
        <authorList>
            <person name="Calamari Z.T."/>
            <person name="Song A."/>
            <person name="Cohen E."/>
            <person name="Akter M."/>
            <person name="Roy R.D."/>
            <person name="Hallikas O."/>
            <person name="Christensen M.M."/>
            <person name="Li P."/>
            <person name="Marangoni P."/>
            <person name="Jernvall J."/>
            <person name="Klein O.D."/>
        </authorList>
    </citation>
    <scope>NUCLEOTIDE SEQUENCE [LARGE SCALE GENOMIC DNA]</scope>
    <source>
        <strain evidence="3">V071</strain>
    </source>
</reference>
<dbReference type="AlphaFoldDB" id="A0AAW0H655"/>
<dbReference type="EMBL" id="JBBHLL010000728">
    <property type="protein sequence ID" value="KAK7798138.1"/>
    <property type="molecule type" value="Genomic_DNA"/>
</dbReference>
<dbReference type="GO" id="GO:0048488">
    <property type="term" value="P:synaptic vesicle endocytosis"/>
    <property type="evidence" value="ECO:0007669"/>
    <property type="project" value="TreeGrafter"/>
</dbReference>
<dbReference type="GO" id="GO:0005737">
    <property type="term" value="C:cytoplasm"/>
    <property type="evidence" value="ECO:0007669"/>
    <property type="project" value="InterPro"/>
</dbReference>
<feature type="region of interest" description="Disordered" evidence="1">
    <location>
        <begin position="13"/>
        <end position="66"/>
    </location>
</feature>
<dbReference type="GO" id="GO:0043195">
    <property type="term" value="C:terminal bouton"/>
    <property type="evidence" value="ECO:0007669"/>
    <property type="project" value="TreeGrafter"/>
</dbReference>
<gene>
    <name evidence="3" type="ORF">U0070_001747</name>
</gene>
<evidence type="ECO:0000259" key="2">
    <source>
        <dbReference type="Pfam" id="PF16746"/>
    </source>
</evidence>
<accession>A0AAW0H655</accession>
<keyword evidence="4" id="KW-1185">Reference proteome</keyword>
<proteinExistence type="predicted"/>
<dbReference type="GO" id="GO:0030036">
    <property type="term" value="P:actin cytoskeleton organization"/>
    <property type="evidence" value="ECO:0007669"/>
    <property type="project" value="TreeGrafter"/>
</dbReference>
<feature type="non-terminal residue" evidence="3">
    <location>
        <position position="1"/>
    </location>
</feature>
<dbReference type="PANTHER" id="PTHR12552:SF2">
    <property type="entry name" value="OLIGOPHRENIN-1"/>
    <property type="match status" value="1"/>
</dbReference>